<keyword evidence="1" id="KW-0812">Transmembrane</keyword>
<dbReference type="EMBL" id="JAXCLX010000003">
    <property type="protein sequence ID" value="MDY0873956.1"/>
    <property type="molecule type" value="Genomic_DNA"/>
</dbReference>
<feature type="transmembrane region" description="Helical" evidence="1">
    <location>
        <begin position="248"/>
        <end position="270"/>
    </location>
</feature>
<evidence type="ECO:0000313" key="4">
    <source>
        <dbReference type="Proteomes" id="UP001271769"/>
    </source>
</evidence>
<evidence type="ECO:0000313" key="3">
    <source>
        <dbReference type="EMBL" id="MDY0873956.1"/>
    </source>
</evidence>
<dbReference type="InterPro" id="IPR000620">
    <property type="entry name" value="EamA_dom"/>
</dbReference>
<dbReference type="Gene3D" id="1.10.3730.20">
    <property type="match status" value="2"/>
</dbReference>
<feature type="transmembrane region" description="Helical" evidence="1">
    <location>
        <begin position="220"/>
        <end position="242"/>
    </location>
</feature>
<evidence type="ECO:0000259" key="2">
    <source>
        <dbReference type="Pfam" id="PF00892"/>
    </source>
</evidence>
<dbReference type="RefSeq" id="WP_320502426.1">
    <property type="nucleotide sequence ID" value="NZ_JAXCLX010000003.1"/>
</dbReference>
<feature type="transmembrane region" description="Helical" evidence="1">
    <location>
        <begin position="154"/>
        <end position="175"/>
    </location>
</feature>
<protein>
    <submittedName>
        <fullName evidence="3">EamA family transporter</fullName>
    </submittedName>
</protein>
<keyword evidence="4" id="KW-1185">Reference proteome</keyword>
<feature type="domain" description="EamA" evidence="2">
    <location>
        <begin position="15"/>
        <end position="141"/>
    </location>
</feature>
<accession>A0ABU5E316</accession>
<feature type="transmembrane region" description="Helical" evidence="1">
    <location>
        <begin position="12"/>
        <end position="32"/>
    </location>
</feature>
<organism evidence="3 4">
    <name type="scientific">Dongia rigui</name>
    <dbReference type="NCBI Taxonomy" id="940149"/>
    <lineage>
        <taxon>Bacteria</taxon>
        <taxon>Pseudomonadati</taxon>
        <taxon>Pseudomonadota</taxon>
        <taxon>Alphaproteobacteria</taxon>
        <taxon>Rhodospirillales</taxon>
        <taxon>Dongiaceae</taxon>
        <taxon>Dongia</taxon>
    </lineage>
</organism>
<feature type="transmembrane region" description="Helical" evidence="1">
    <location>
        <begin position="187"/>
        <end position="208"/>
    </location>
</feature>
<feature type="transmembrane region" description="Helical" evidence="1">
    <location>
        <begin position="39"/>
        <end position="60"/>
    </location>
</feature>
<gene>
    <name evidence="3" type="ORF">SMD31_18590</name>
</gene>
<dbReference type="InterPro" id="IPR037185">
    <property type="entry name" value="EmrE-like"/>
</dbReference>
<dbReference type="Proteomes" id="UP001271769">
    <property type="component" value="Unassembled WGS sequence"/>
</dbReference>
<sequence>MVRPIMQHTLSLSMTLLVLLAAVMHASWNVMVKIGNDTLLNMGLTMGLAGFVAVPFLFVTDVPDPASWIYLLGSLVTHLGYYLFLVLAYRHGELSQVYPIARGSAPLLVAVSAWLLPPYEMLALWQMAGVAAISIGILSLSVEKPLSGAHKWEPVAFGLLTGICIMGYMLCDGLGVRAAGETEAQQFGYIAWLFALDAPMLVLFCLWRRGLKPALGYWSTAWKLGLAGGCLSAGAYGISIFAMKSGAFAQVSALRETSVIFAAIMSTFLLKERFRKRRYASVSLVALGAVLLH</sequence>
<feature type="domain" description="EamA" evidence="2">
    <location>
        <begin position="183"/>
        <end position="292"/>
    </location>
</feature>
<proteinExistence type="predicted"/>
<dbReference type="Pfam" id="PF00892">
    <property type="entry name" value="EamA"/>
    <property type="match status" value="2"/>
</dbReference>
<dbReference type="SUPFAM" id="SSF103481">
    <property type="entry name" value="Multidrug resistance efflux transporter EmrE"/>
    <property type="match status" value="2"/>
</dbReference>
<feature type="transmembrane region" description="Helical" evidence="1">
    <location>
        <begin position="66"/>
        <end position="88"/>
    </location>
</feature>
<keyword evidence="1" id="KW-0472">Membrane</keyword>
<feature type="transmembrane region" description="Helical" evidence="1">
    <location>
        <begin position="123"/>
        <end position="142"/>
    </location>
</feature>
<name>A0ABU5E316_9PROT</name>
<keyword evidence="1" id="KW-1133">Transmembrane helix</keyword>
<evidence type="ECO:0000256" key="1">
    <source>
        <dbReference type="SAM" id="Phobius"/>
    </source>
</evidence>
<comment type="caution">
    <text evidence="3">The sequence shown here is derived from an EMBL/GenBank/DDBJ whole genome shotgun (WGS) entry which is preliminary data.</text>
</comment>
<reference evidence="3 4" key="1">
    <citation type="journal article" date="2013" name="Antonie Van Leeuwenhoek">
        <title>Dongia rigui sp. nov., isolated from freshwater of a large wetland in Korea.</title>
        <authorList>
            <person name="Baik K.S."/>
            <person name="Hwang Y.M."/>
            <person name="Choi J.S."/>
            <person name="Kwon J."/>
            <person name="Seong C.N."/>
        </authorList>
    </citation>
    <scope>NUCLEOTIDE SEQUENCE [LARGE SCALE GENOMIC DNA]</scope>
    <source>
        <strain evidence="3 4">04SU4-P</strain>
    </source>
</reference>